<organism evidence="3 4">
    <name type="scientific">Thermocoleostomius sinensis A174</name>
    <dbReference type="NCBI Taxonomy" id="2016057"/>
    <lineage>
        <taxon>Bacteria</taxon>
        <taxon>Bacillati</taxon>
        <taxon>Cyanobacteriota</taxon>
        <taxon>Cyanophyceae</taxon>
        <taxon>Oculatellales</taxon>
        <taxon>Oculatellaceae</taxon>
        <taxon>Thermocoleostomius</taxon>
    </lineage>
</organism>
<dbReference type="InterPro" id="IPR036680">
    <property type="entry name" value="SPOR-like_sf"/>
</dbReference>
<dbReference type="Pfam" id="PF05036">
    <property type="entry name" value="SPOR"/>
    <property type="match status" value="1"/>
</dbReference>
<evidence type="ECO:0000313" key="3">
    <source>
        <dbReference type="EMBL" id="WAL61510.1"/>
    </source>
</evidence>
<evidence type="ECO:0000313" key="4">
    <source>
        <dbReference type="Proteomes" id="UP001163152"/>
    </source>
</evidence>
<feature type="compositionally biased region" description="Polar residues" evidence="1">
    <location>
        <begin position="152"/>
        <end position="165"/>
    </location>
</feature>
<dbReference type="Proteomes" id="UP001163152">
    <property type="component" value="Chromosome"/>
</dbReference>
<dbReference type="SUPFAM" id="SSF110997">
    <property type="entry name" value="Sporulation related repeat"/>
    <property type="match status" value="1"/>
</dbReference>
<evidence type="ECO:0000259" key="2">
    <source>
        <dbReference type="PROSITE" id="PS51724"/>
    </source>
</evidence>
<dbReference type="AlphaFoldDB" id="A0A9E8ZDV4"/>
<keyword evidence="4" id="KW-1185">Reference proteome</keyword>
<dbReference type="InterPro" id="IPR007730">
    <property type="entry name" value="SPOR-like_dom"/>
</dbReference>
<feature type="domain" description="SPOR" evidence="2">
    <location>
        <begin position="492"/>
        <end position="530"/>
    </location>
</feature>
<gene>
    <name evidence="3" type="ORF">OXH18_05840</name>
</gene>
<feature type="region of interest" description="Disordered" evidence="1">
    <location>
        <begin position="115"/>
        <end position="137"/>
    </location>
</feature>
<accession>A0A9E8ZDV4</accession>
<dbReference type="GO" id="GO:0042834">
    <property type="term" value="F:peptidoglycan binding"/>
    <property type="evidence" value="ECO:0007669"/>
    <property type="project" value="InterPro"/>
</dbReference>
<dbReference type="KEGG" id="tsin:OXH18_05840"/>
<feature type="compositionally biased region" description="Polar residues" evidence="1">
    <location>
        <begin position="115"/>
        <end position="126"/>
    </location>
</feature>
<dbReference type="RefSeq" id="WP_268611496.1">
    <property type="nucleotide sequence ID" value="NZ_CP113797.1"/>
</dbReference>
<dbReference type="EMBL" id="CP113797">
    <property type="protein sequence ID" value="WAL61510.1"/>
    <property type="molecule type" value="Genomic_DNA"/>
</dbReference>
<feature type="region of interest" description="Disordered" evidence="1">
    <location>
        <begin position="150"/>
        <end position="172"/>
    </location>
</feature>
<proteinExistence type="predicted"/>
<evidence type="ECO:0000256" key="1">
    <source>
        <dbReference type="SAM" id="MobiDB-lite"/>
    </source>
</evidence>
<name>A0A9E8ZDV4_9CYAN</name>
<feature type="region of interest" description="Disordered" evidence="1">
    <location>
        <begin position="335"/>
        <end position="388"/>
    </location>
</feature>
<sequence length="530" mass="56141">MSKGSSTLFSQTATANLAWVGLHPVLQAALDSLDIELNEELIRYRRQRYRQARQAEPEQIPVWQPPIVSAQTPPQSRSLQLPFTRGTSVQNVMSRLQQTATLDELDLEDDLNAQVSNDGVRSSVTANPVPEPPESIAPQSMELPEALAAGLSQHSTTPQGTTFQPETPPTDVPLAAASFDSVDPDWEELIQAAANPNPVNVAPASEFESTFNSDDFEAGFNSTAEDYLRSNEELLRSIVEESAQQQSRQEANLLDSLLTPLGVGSMALVLLSSATLGYVIMHPSSLDFLWSSKPASQSDRMSSGSEPFASPLIPDSPNLAADEFVDLNVNNLSTLPSHQEHRSPLPPTTNSGHSVLTPTVAPPPTTLDSAPVAPNSGLESPTESAPAGISESLPLIESAPASAPIYVAPEPPIVESANSTAPIAVSPPALPTPTDTRDPDVATAPAYQHSIDSSGTGATSAQSAGIYYVVAPYSGDSSLQQAREAVPDAYVRNFAAGASVQLGVFNNQENAQELLQQLAAEGISAEIYQP</sequence>
<reference evidence="3" key="1">
    <citation type="submission" date="2022-12" db="EMBL/GenBank/DDBJ databases">
        <title>Polyphasic identification of a Novel Hot-Spring Cyanobacterium Ocullathermofonsia sinensis gen nov. sp. nov. and Genomic Insights on its Adaptations to the Thermal Habitat.</title>
        <authorList>
            <person name="Daroch M."/>
            <person name="Tang J."/>
            <person name="Jiang Y."/>
        </authorList>
    </citation>
    <scope>NUCLEOTIDE SEQUENCE</scope>
    <source>
        <strain evidence="3">PKUAC-SCTA174</strain>
    </source>
</reference>
<dbReference type="PROSITE" id="PS51724">
    <property type="entry name" value="SPOR"/>
    <property type="match status" value="1"/>
</dbReference>
<protein>
    <submittedName>
        <fullName evidence="3">SPOR domain-containing protein</fullName>
    </submittedName>
</protein>